<accession>A0A101M2G2</accession>
<reference evidence="2" key="1">
    <citation type="journal article" date="2015" name="Genome Biol. Evol.">
        <title>Organellar Genomes of White Spruce (Picea glauca): Assembly and Annotation.</title>
        <authorList>
            <person name="Jackman S.D."/>
            <person name="Warren R.L."/>
            <person name="Gibb E.A."/>
            <person name="Vandervalk B.P."/>
            <person name="Mohamadi H."/>
            <person name="Chu J."/>
            <person name="Raymond A."/>
            <person name="Pleasance S."/>
            <person name="Coope R."/>
            <person name="Wildung M.R."/>
            <person name="Ritland C.E."/>
            <person name="Bousquet J."/>
            <person name="Jones S.J."/>
            <person name="Bohlmann J."/>
            <person name="Birol I."/>
        </authorList>
    </citation>
    <scope>NUCLEOTIDE SEQUENCE [LARGE SCALE GENOMIC DNA]</scope>
    <source>
        <tissue evidence="2">Flushing bud</tissue>
    </source>
</reference>
<proteinExistence type="predicted"/>
<comment type="caution">
    <text evidence="2">The sequence shown here is derived from an EMBL/GenBank/DDBJ whole genome shotgun (WGS) entry which is preliminary data.</text>
</comment>
<name>A0A101M2G2_PICGL</name>
<dbReference type="EMBL" id="LKAM01000002">
    <property type="protein sequence ID" value="KUM49708.1"/>
    <property type="molecule type" value="Genomic_DNA"/>
</dbReference>
<protein>
    <submittedName>
        <fullName evidence="2">Uncharacterized protein</fullName>
    </submittedName>
</protein>
<evidence type="ECO:0000313" key="2">
    <source>
        <dbReference type="EMBL" id="KUM49708.1"/>
    </source>
</evidence>
<feature type="transmembrane region" description="Helical" evidence="1">
    <location>
        <begin position="12"/>
        <end position="28"/>
    </location>
</feature>
<keyword evidence="1" id="KW-1133">Transmembrane helix</keyword>
<sequence length="75" mass="8614">MLGTVNHFIGYLYLLTFQFLFISWGGIYDLEGSYYSLDSYSPFLILFIEGGTLKEVIILIPGRDITWKLLFYGCG</sequence>
<evidence type="ECO:0000256" key="1">
    <source>
        <dbReference type="SAM" id="Phobius"/>
    </source>
</evidence>
<organism evidence="2">
    <name type="scientific">Picea glauca</name>
    <name type="common">White spruce</name>
    <name type="synonym">Pinus glauca</name>
    <dbReference type="NCBI Taxonomy" id="3330"/>
    <lineage>
        <taxon>Eukaryota</taxon>
        <taxon>Viridiplantae</taxon>
        <taxon>Streptophyta</taxon>
        <taxon>Embryophyta</taxon>
        <taxon>Tracheophyta</taxon>
        <taxon>Spermatophyta</taxon>
        <taxon>Pinopsida</taxon>
        <taxon>Pinidae</taxon>
        <taxon>Conifers I</taxon>
        <taxon>Pinales</taxon>
        <taxon>Pinaceae</taxon>
        <taxon>Picea</taxon>
    </lineage>
</organism>
<keyword evidence="1" id="KW-0812">Transmembrane</keyword>
<keyword evidence="2" id="KW-0496">Mitochondrion</keyword>
<feature type="transmembrane region" description="Helical" evidence="1">
    <location>
        <begin position="40"/>
        <end position="60"/>
    </location>
</feature>
<keyword evidence="1" id="KW-0472">Membrane</keyword>
<geneLocation type="mitochondrion" evidence="2"/>
<gene>
    <name evidence="2" type="ORF">ABT39_MTgene2935</name>
</gene>
<dbReference type="AlphaFoldDB" id="A0A101M2G2"/>